<evidence type="ECO:0000256" key="2">
    <source>
        <dbReference type="ARBA" id="ARBA00022729"/>
    </source>
</evidence>
<evidence type="ECO:0000256" key="7">
    <source>
        <dbReference type="SAM" id="SignalP"/>
    </source>
</evidence>
<dbReference type="AlphaFoldDB" id="A0A8J6H828"/>
<accession>A0A8J6H828</accession>
<dbReference type="InterPro" id="IPR051940">
    <property type="entry name" value="Chitin_bind-dev_reg"/>
</dbReference>
<gene>
    <name evidence="9" type="ORF">GEV33_012853</name>
</gene>
<evidence type="ECO:0000256" key="4">
    <source>
        <dbReference type="ARBA" id="ARBA00023157"/>
    </source>
</evidence>
<dbReference type="PANTHER" id="PTHR23301:SF0">
    <property type="entry name" value="CHITIN-BINDING TYPE-2 DOMAIN-CONTAINING PROTEIN-RELATED"/>
    <property type="match status" value="1"/>
</dbReference>
<dbReference type="InterPro" id="IPR036508">
    <property type="entry name" value="Chitin-bd_dom_sf"/>
</dbReference>
<reference evidence="9" key="1">
    <citation type="journal article" date="2020" name="J Insects Food Feed">
        <title>The yellow mealworm (Tenebrio molitor) genome: a resource for the emerging insects as food and feed industry.</title>
        <authorList>
            <person name="Eriksson T."/>
            <person name="Andere A."/>
            <person name="Kelstrup H."/>
            <person name="Emery V."/>
            <person name="Picard C."/>
        </authorList>
    </citation>
    <scope>NUCLEOTIDE SEQUENCE</scope>
    <source>
        <strain evidence="9">Stoneville</strain>
        <tissue evidence="9">Whole head</tissue>
    </source>
</reference>
<comment type="caution">
    <text evidence="9">The sequence shown here is derived from an EMBL/GenBank/DDBJ whole genome shotgun (WGS) entry which is preliminary data.</text>
</comment>
<feature type="signal peptide" evidence="7">
    <location>
        <begin position="1"/>
        <end position="19"/>
    </location>
</feature>
<keyword evidence="3" id="KW-0677">Repeat</keyword>
<dbReference type="Gene3D" id="2.170.140.10">
    <property type="entry name" value="Chitin binding domain"/>
    <property type="match status" value="1"/>
</dbReference>
<proteinExistence type="predicted"/>
<dbReference type="GO" id="GO:0005576">
    <property type="term" value="C:extracellular region"/>
    <property type="evidence" value="ECO:0007669"/>
    <property type="project" value="InterPro"/>
</dbReference>
<keyword evidence="10" id="KW-1185">Reference proteome</keyword>
<evidence type="ECO:0000256" key="5">
    <source>
        <dbReference type="ARBA" id="ARBA00023180"/>
    </source>
</evidence>
<dbReference type="Proteomes" id="UP000719412">
    <property type="component" value="Unassembled WGS sequence"/>
</dbReference>
<keyword evidence="5" id="KW-0325">Glycoprotein</keyword>
<dbReference type="SUPFAM" id="SSF57625">
    <property type="entry name" value="Invertebrate chitin-binding proteins"/>
    <property type="match status" value="1"/>
</dbReference>
<feature type="chain" id="PRO_5035291802" description="Chitin-binding type-2 domain-containing protein" evidence="7">
    <location>
        <begin position="20"/>
        <end position="122"/>
    </location>
</feature>
<keyword evidence="2 7" id="KW-0732">Signal</keyword>
<dbReference type="Pfam" id="PF01607">
    <property type="entry name" value="CBM_14"/>
    <property type="match status" value="1"/>
</dbReference>
<protein>
    <recommendedName>
        <fullName evidence="8">Chitin-binding type-2 domain-containing protein</fullName>
    </recommendedName>
</protein>
<feature type="compositionally biased region" description="Low complexity" evidence="6">
    <location>
        <begin position="82"/>
        <end position="122"/>
    </location>
</feature>
<dbReference type="PANTHER" id="PTHR23301">
    <property type="entry name" value="CHITIN BINDING PERITROPHIN-A"/>
    <property type="match status" value="1"/>
</dbReference>
<name>A0A8J6H828_TENMO</name>
<feature type="domain" description="Chitin-binding type-2" evidence="8">
    <location>
        <begin position="20"/>
        <end position="78"/>
    </location>
</feature>
<keyword evidence="1" id="KW-0147">Chitin-binding</keyword>
<dbReference type="PROSITE" id="PS50940">
    <property type="entry name" value="CHIT_BIND_II"/>
    <property type="match status" value="1"/>
</dbReference>
<organism evidence="9 10">
    <name type="scientific">Tenebrio molitor</name>
    <name type="common">Yellow mealworm beetle</name>
    <dbReference type="NCBI Taxonomy" id="7067"/>
    <lineage>
        <taxon>Eukaryota</taxon>
        <taxon>Metazoa</taxon>
        <taxon>Ecdysozoa</taxon>
        <taxon>Arthropoda</taxon>
        <taxon>Hexapoda</taxon>
        <taxon>Insecta</taxon>
        <taxon>Pterygota</taxon>
        <taxon>Neoptera</taxon>
        <taxon>Endopterygota</taxon>
        <taxon>Coleoptera</taxon>
        <taxon>Polyphaga</taxon>
        <taxon>Cucujiformia</taxon>
        <taxon>Tenebrionidae</taxon>
        <taxon>Tenebrio</taxon>
    </lineage>
</organism>
<feature type="region of interest" description="Disordered" evidence="6">
    <location>
        <begin position="76"/>
        <end position="122"/>
    </location>
</feature>
<dbReference type="SMART" id="SM00494">
    <property type="entry name" value="ChtBD2"/>
    <property type="match status" value="1"/>
</dbReference>
<evidence type="ECO:0000259" key="8">
    <source>
        <dbReference type="PROSITE" id="PS50940"/>
    </source>
</evidence>
<sequence length="122" mass="12804">MKFSIILGVLVLTVVGVHSKPKCPAKDGKNPVYVPHKDCTKFWQCSNGTPYLFDCPANLHFNPKLNVCDWPDQAGCNGSSGSGSSESSDSSPSSESSESSDSSSSSSSESSESSISSESTED</sequence>
<dbReference type="EMBL" id="JABDTM020027817">
    <property type="protein sequence ID" value="KAH0809939.1"/>
    <property type="molecule type" value="Genomic_DNA"/>
</dbReference>
<evidence type="ECO:0000313" key="10">
    <source>
        <dbReference type="Proteomes" id="UP000719412"/>
    </source>
</evidence>
<evidence type="ECO:0000313" key="9">
    <source>
        <dbReference type="EMBL" id="KAH0809939.1"/>
    </source>
</evidence>
<evidence type="ECO:0000256" key="6">
    <source>
        <dbReference type="SAM" id="MobiDB-lite"/>
    </source>
</evidence>
<keyword evidence="4" id="KW-1015">Disulfide bond</keyword>
<dbReference type="InterPro" id="IPR002557">
    <property type="entry name" value="Chitin-bd_dom"/>
</dbReference>
<evidence type="ECO:0000256" key="3">
    <source>
        <dbReference type="ARBA" id="ARBA00022737"/>
    </source>
</evidence>
<evidence type="ECO:0000256" key="1">
    <source>
        <dbReference type="ARBA" id="ARBA00022669"/>
    </source>
</evidence>
<reference evidence="9" key="2">
    <citation type="submission" date="2021-08" db="EMBL/GenBank/DDBJ databases">
        <authorList>
            <person name="Eriksson T."/>
        </authorList>
    </citation>
    <scope>NUCLEOTIDE SEQUENCE</scope>
    <source>
        <strain evidence="9">Stoneville</strain>
        <tissue evidence="9">Whole head</tissue>
    </source>
</reference>
<dbReference type="GO" id="GO:0008061">
    <property type="term" value="F:chitin binding"/>
    <property type="evidence" value="ECO:0007669"/>
    <property type="project" value="UniProtKB-KW"/>
</dbReference>